<evidence type="ECO:0000313" key="2">
    <source>
        <dbReference type="Proteomes" id="UP000318478"/>
    </source>
</evidence>
<proteinExistence type="predicted"/>
<dbReference type="OrthoDB" id="9925418at2"/>
<dbReference type="RefSeq" id="WP_146590051.1">
    <property type="nucleotide sequence ID" value="NZ_SJPO01000010.1"/>
</dbReference>
<accession>A0A5C5YD00</accession>
<protein>
    <submittedName>
        <fullName evidence="1">Uncharacterized protein</fullName>
    </submittedName>
</protein>
<dbReference type="EMBL" id="SJPO01000010">
    <property type="protein sequence ID" value="TWT73587.1"/>
    <property type="molecule type" value="Genomic_DNA"/>
</dbReference>
<keyword evidence="2" id="KW-1185">Reference proteome</keyword>
<dbReference type="AlphaFoldDB" id="A0A5C5YD00"/>
<gene>
    <name evidence="1" type="ORF">Pla123a_39230</name>
</gene>
<sequence length="81" mass="8967">MVRIKVTSELAEQLLSAGEPVELVDASGRMLGTFMGTETDSAKGWQHLMPELTEEEIQRRLASNEPGLTTEELKAKLQELP</sequence>
<name>A0A5C5YD00_9BACT</name>
<dbReference type="Proteomes" id="UP000318478">
    <property type="component" value="Unassembled WGS sequence"/>
</dbReference>
<evidence type="ECO:0000313" key="1">
    <source>
        <dbReference type="EMBL" id="TWT73587.1"/>
    </source>
</evidence>
<reference evidence="1 2" key="1">
    <citation type="submission" date="2019-02" db="EMBL/GenBank/DDBJ databases">
        <title>Deep-cultivation of Planctomycetes and their phenomic and genomic characterization uncovers novel biology.</title>
        <authorList>
            <person name="Wiegand S."/>
            <person name="Jogler M."/>
            <person name="Boedeker C."/>
            <person name="Pinto D."/>
            <person name="Vollmers J."/>
            <person name="Rivas-Marin E."/>
            <person name="Kohn T."/>
            <person name="Peeters S.H."/>
            <person name="Heuer A."/>
            <person name="Rast P."/>
            <person name="Oberbeckmann S."/>
            <person name="Bunk B."/>
            <person name="Jeske O."/>
            <person name="Meyerdierks A."/>
            <person name="Storesund J.E."/>
            <person name="Kallscheuer N."/>
            <person name="Luecker S."/>
            <person name="Lage O.M."/>
            <person name="Pohl T."/>
            <person name="Merkel B.J."/>
            <person name="Hornburger P."/>
            <person name="Mueller R.-W."/>
            <person name="Bruemmer F."/>
            <person name="Labrenz M."/>
            <person name="Spormann A.M."/>
            <person name="Op Den Camp H."/>
            <person name="Overmann J."/>
            <person name="Amann R."/>
            <person name="Jetten M.S.M."/>
            <person name="Mascher T."/>
            <person name="Medema M.H."/>
            <person name="Devos D.P."/>
            <person name="Kaster A.-K."/>
            <person name="Ovreas L."/>
            <person name="Rohde M."/>
            <person name="Galperin M.Y."/>
            <person name="Jogler C."/>
        </authorList>
    </citation>
    <scope>NUCLEOTIDE SEQUENCE [LARGE SCALE GENOMIC DNA]</scope>
    <source>
        <strain evidence="1 2">Pla123a</strain>
    </source>
</reference>
<comment type="caution">
    <text evidence="1">The sequence shown here is derived from an EMBL/GenBank/DDBJ whole genome shotgun (WGS) entry which is preliminary data.</text>
</comment>
<organism evidence="1 2">
    <name type="scientific">Posidoniimonas polymericola</name>
    <dbReference type="NCBI Taxonomy" id="2528002"/>
    <lineage>
        <taxon>Bacteria</taxon>
        <taxon>Pseudomonadati</taxon>
        <taxon>Planctomycetota</taxon>
        <taxon>Planctomycetia</taxon>
        <taxon>Pirellulales</taxon>
        <taxon>Lacipirellulaceae</taxon>
        <taxon>Posidoniimonas</taxon>
    </lineage>
</organism>